<reference evidence="5 6" key="1">
    <citation type="submission" date="2020-02" db="EMBL/GenBank/DDBJ databases">
        <authorList>
            <person name="Ferguson B K."/>
        </authorList>
    </citation>
    <scope>NUCLEOTIDE SEQUENCE [LARGE SCALE GENOMIC DNA]</scope>
</reference>
<dbReference type="GO" id="GO:0003676">
    <property type="term" value="F:nucleic acid binding"/>
    <property type="evidence" value="ECO:0007669"/>
    <property type="project" value="InterPro"/>
</dbReference>
<keyword evidence="1" id="KW-0863">Zinc-finger</keyword>
<dbReference type="Pfam" id="PF14529">
    <property type="entry name" value="Exo_endo_phos_2"/>
    <property type="match status" value="1"/>
</dbReference>
<dbReference type="Pfam" id="PF00098">
    <property type="entry name" value="zf-CCHC"/>
    <property type="match status" value="1"/>
</dbReference>
<dbReference type="EMBL" id="CADCXV010001387">
    <property type="protein sequence ID" value="CAB0044063.1"/>
    <property type="molecule type" value="Genomic_DNA"/>
</dbReference>
<feature type="compositionally biased region" description="Basic and acidic residues" evidence="2">
    <location>
        <begin position="762"/>
        <end position="783"/>
    </location>
</feature>
<feature type="domain" description="Reverse transcriptase" evidence="4">
    <location>
        <begin position="289"/>
        <end position="592"/>
    </location>
</feature>
<protein>
    <recommendedName>
        <fullName evidence="7">CCHC-type domain-containing protein</fullName>
    </recommendedName>
</protein>
<sequence>MRHCHQSVPYASELSETVDMNQDQNAQRILRSWRESKNLLIMASDQDKVLRIIQANLGREIIASNELLQDATTRGAALLLVQEPYASDGQVCGLGKYANNIITGNEKGEIPAAGIVVLDKDITAVKLAHLRTSHCVCAHIKTRWSELYVITMYCQFSDEIEPYMDILTTALRSMGTHEVIIAADANAPRWSWIPGGTSQSVAQQRGEAVEGLAAGFELVFANDKNELPTFRRGNTSIDVTMMSPSLQGKLKKWNVLDECTSSYHRAILVELSSDPGVEAGSLARKRRYNTRKPNWTRFSEALGQSADVPLPDAISKEQVDEQSGQGRNKSEILQADRSAISHKQTPREDDEQQLERSIPRPTACVGQAIWLSRGTQHNSTHSRGNTTENIVLAIMFDVTGAFDHLRWELLEELKRRDCPSDLLLLVGSYLSDRRVSVQGVSDTITHKLSKGCPQGFILGPSFWNLCADELLRTIEQAGGLGYMYADDLIILVMARSRREVERKAQPLVDTISNWFTKRELQISKSKTEMVILKDNATGNKRGTKKRILKQTTGSVTGSLVKTGRSGKRPPTIKLSGTSIKYSSSVKYLGVTIATRCMIGEHIEKTGTKARLLFEKLSIICRARWGMTLSNVMTLYRGVFVPIIAYATEAWCPLASETILKDMQKYQRTPLLRACRAYVTTPTEALQVMCGVLPLDLEIKRRFLIGKVKRGESFVIGDTNIEANQNHKNAIARVEEALTEIWQRRWGSSEKGRTTFEYYPDLTRNKSSQEHKTEEESSQEHSIFTRKEAKSVLKTAANVLATNNQVKASKVFKNRHVLRITAQDAEIPLEELQKKLRDAVNPSKEKIHIRNCRPTKSGAIMIETNTVDDMTRLMSSTKISEAGLRVQKQVDWLPKMIIYDVPTELTETSLKAALTEQNEELSEPEIRFEPKFRLGPKDTSVVHWVIELSPEFRNKVTKMKGLFLGWQRCRIKDYRRLSRCYKCQDVGHIAKFCPAQNQTCGKCTQEGHTMKDCTSAERVKRCVLCARAKRPAEHFMDDKCPMYRQALKRIDAFTDYGE</sequence>
<dbReference type="PROSITE" id="PS50878">
    <property type="entry name" value="RT_POL"/>
    <property type="match status" value="1"/>
</dbReference>
<feature type="domain" description="CCHC-type" evidence="3">
    <location>
        <begin position="978"/>
        <end position="993"/>
    </location>
</feature>
<feature type="domain" description="CCHC-type" evidence="3">
    <location>
        <begin position="999"/>
        <end position="1014"/>
    </location>
</feature>
<dbReference type="InterPro" id="IPR036691">
    <property type="entry name" value="Endo/exonu/phosph_ase_sf"/>
</dbReference>
<feature type="region of interest" description="Disordered" evidence="2">
    <location>
        <begin position="761"/>
        <end position="783"/>
    </location>
</feature>
<dbReference type="SUPFAM" id="SSF56219">
    <property type="entry name" value="DNase I-like"/>
    <property type="match status" value="1"/>
</dbReference>
<dbReference type="SMART" id="SM00343">
    <property type="entry name" value="ZnF_C2HC"/>
    <property type="match status" value="2"/>
</dbReference>
<dbReference type="GO" id="GO:0008270">
    <property type="term" value="F:zinc ion binding"/>
    <property type="evidence" value="ECO:0007669"/>
    <property type="project" value="UniProtKB-KW"/>
</dbReference>
<evidence type="ECO:0000256" key="1">
    <source>
        <dbReference type="PROSITE-ProRule" id="PRU00047"/>
    </source>
</evidence>
<keyword evidence="6" id="KW-1185">Reference proteome</keyword>
<dbReference type="Proteomes" id="UP000479190">
    <property type="component" value="Unassembled WGS sequence"/>
</dbReference>
<dbReference type="AlphaFoldDB" id="A0A6H5J0R1"/>
<dbReference type="PANTHER" id="PTHR33332">
    <property type="entry name" value="REVERSE TRANSCRIPTASE DOMAIN-CONTAINING PROTEIN"/>
    <property type="match status" value="1"/>
</dbReference>
<dbReference type="OrthoDB" id="7697131at2759"/>
<feature type="region of interest" description="Disordered" evidence="2">
    <location>
        <begin position="316"/>
        <end position="358"/>
    </location>
</feature>
<gene>
    <name evidence="5" type="ORF">TBRA_LOCUS15651</name>
</gene>
<evidence type="ECO:0000313" key="5">
    <source>
        <dbReference type="EMBL" id="CAB0044063.1"/>
    </source>
</evidence>
<dbReference type="InterPro" id="IPR001878">
    <property type="entry name" value="Znf_CCHC"/>
</dbReference>
<dbReference type="Gene3D" id="4.10.60.10">
    <property type="entry name" value="Zinc finger, CCHC-type"/>
    <property type="match status" value="1"/>
</dbReference>
<name>A0A6H5J0R1_9HYME</name>
<keyword evidence="1" id="KW-0479">Metal-binding</keyword>
<dbReference type="InterPro" id="IPR036875">
    <property type="entry name" value="Znf_CCHC_sf"/>
</dbReference>
<evidence type="ECO:0000313" key="6">
    <source>
        <dbReference type="Proteomes" id="UP000479190"/>
    </source>
</evidence>
<accession>A0A6H5J0R1</accession>
<dbReference type="Pfam" id="PF00078">
    <property type="entry name" value="RVT_1"/>
    <property type="match status" value="1"/>
</dbReference>
<evidence type="ECO:0000259" key="3">
    <source>
        <dbReference type="PROSITE" id="PS50158"/>
    </source>
</evidence>
<dbReference type="Gene3D" id="3.60.10.10">
    <property type="entry name" value="Endonuclease/exonuclease/phosphatase"/>
    <property type="match status" value="1"/>
</dbReference>
<keyword evidence="1" id="KW-0862">Zinc</keyword>
<dbReference type="InterPro" id="IPR005135">
    <property type="entry name" value="Endo/exonuclease/phosphatase"/>
</dbReference>
<dbReference type="GO" id="GO:0003824">
    <property type="term" value="F:catalytic activity"/>
    <property type="evidence" value="ECO:0007669"/>
    <property type="project" value="InterPro"/>
</dbReference>
<evidence type="ECO:0000259" key="4">
    <source>
        <dbReference type="PROSITE" id="PS50878"/>
    </source>
</evidence>
<evidence type="ECO:0008006" key="7">
    <source>
        <dbReference type="Google" id="ProtNLM"/>
    </source>
</evidence>
<organism evidence="5 6">
    <name type="scientific">Trichogramma brassicae</name>
    <dbReference type="NCBI Taxonomy" id="86971"/>
    <lineage>
        <taxon>Eukaryota</taxon>
        <taxon>Metazoa</taxon>
        <taxon>Ecdysozoa</taxon>
        <taxon>Arthropoda</taxon>
        <taxon>Hexapoda</taxon>
        <taxon>Insecta</taxon>
        <taxon>Pterygota</taxon>
        <taxon>Neoptera</taxon>
        <taxon>Endopterygota</taxon>
        <taxon>Hymenoptera</taxon>
        <taxon>Apocrita</taxon>
        <taxon>Proctotrupomorpha</taxon>
        <taxon>Chalcidoidea</taxon>
        <taxon>Trichogrammatidae</taxon>
        <taxon>Trichogramma</taxon>
    </lineage>
</organism>
<dbReference type="SUPFAM" id="SSF57756">
    <property type="entry name" value="Retrovirus zinc finger-like domains"/>
    <property type="match status" value="1"/>
</dbReference>
<dbReference type="InterPro" id="IPR000477">
    <property type="entry name" value="RT_dom"/>
</dbReference>
<evidence type="ECO:0000256" key="2">
    <source>
        <dbReference type="SAM" id="MobiDB-lite"/>
    </source>
</evidence>
<dbReference type="PROSITE" id="PS50158">
    <property type="entry name" value="ZF_CCHC"/>
    <property type="match status" value="2"/>
</dbReference>
<proteinExistence type="predicted"/>